<dbReference type="PANTHER" id="PTHR36927">
    <property type="entry name" value="BLR4337 PROTEIN"/>
    <property type="match status" value="1"/>
</dbReference>
<protein>
    <recommendedName>
        <fullName evidence="2">Acyltransferase 3 domain-containing protein</fullName>
    </recommendedName>
</protein>
<feature type="transmembrane region" description="Helical" evidence="1">
    <location>
        <begin position="93"/>
        <end position="111"/>
    </location>
</feature>
<name>A0A4Q9VUA6_9HYPH</name>
<evidence type="ECO:0000256" key="1">
    <source>
        <dbReference type="SAM" id="Phobius"/>
    </source>
</evidence>
<dbReference type="InterPro" id="IPR050623">
    <property type="entry name" value="Glucan_succinyl_AcylTrfase"/>
</dbReference>
<reference evidence="3 4" key="1">
    <citation type="submission" date="2019-02" db="EMBL/GenBank/DDBJ databases">
        <title>Siculibacillus lacustris gen. nov., sp. nov., a new rosette-forming bacterium isolated from a freshwater crater lake (Lake St. Ana, Romania).</title>
        <authorList>
            <person name="Felfoldi T."/>
            <person name="Marton Z."/>
            <person name="Szabo A."/>
            <person name="Mentes A."/>
            <person name="Boka K."/>
            <person name="Marialigeti K."/>
            <person name="Mathe I."/>
            <person name="Koncz M."/>
            <person name="Schumann P."/>
            <person name="Toth E."/>
        </authorList>
    </citation>
    <scope>NUCLEOTIDE SEQUENCE [LARGE SCALE GENOMIC DNA]</scope>
    <source>
        <strain evidence="3 4">SA-279</strain>
    </source>
</reference>
<dbReference type="PANTHER" id="PTHR36927:SF1">
    <property type="entry name" value="MDO-LIKE PROTEIN"/>
    <property type="match status" value="1"/>
</dbReference>
<gene>
    <name evidence="3" type="ORF">EYW49_05700</name>
</gene>
<feature type="transmembrane region" description="Helical" evidence="1">
    <location>
        <begin position="51"/>
        <end position="72"/>
    </location>
</feature>
<dbReference type="Pfam" id="PF01757">
    <property type="entry name" value="Acyl_transf_3"/>
    <property type="match status" value="1"/>
</dbReference>
<dbReference type="Proteomes" id="UP000292781">
    <property type="component" value="Unassembled WGS sequence"/>
</dbReference>
<proteinExistence type="predicted"/>
<feature type="transmembrane region" description="Helical" evidence="1">
    <location>
        <begin position="337"/>
        <end position="356"/>
    </location>
</feature>
<keyword evidence="1" id="KW-0812">Transmembrane</keyword>
<keyword evidence="1" id="KW-1133">Transmembrane helix</keyword>
<dbReference type="OrthoDB" id="7283199at2"/>
<sequence length="366" mass="40975">MPTDRFRALDELRAFVVFLVVALHAALTYMVYAPEWWYVLDPQRSLIYTRFVLLVDVPIMLIMFFLAGYFALPSLERKGAATFLKDKAIRIGGPWVFGVLVLAPPTAWMIYYSRGAPLSLFAFWTGDFWGVAYQQSVYWFLGVLLALFLATALVWRLTAGTAIWRRRPAAPPAWVLAAFVLAMILASLATGSSVDRWSHNWVLVYQPARVPLYVGYFALGIWADRSGWFTDGGWHPKLVHWLPAMIVAGLVYDATRMILPTLAPAGLVNLATAVFFNVFCFTSLLAGIAVFSLRRSHGPVSQSLARTAYGIYYLHPLILYPLALIAVAWPVSIHVKMPAITLIAWLVSWALSAGVLTRVPGLRRMF</sequence>
<evidence type="ECO:0000313" key="3">
    <source>
        <dbReference type="EMBL" id="TBW39752.1"/>
    </source>
</evidence>
<organism evidence="3 4">
    <name type="scientific">Siculibacillus lacustris</name>
    <dbReference type="NCBI Taxonomy" id="1549641"/>
    <lineage>
        <taxon>Bacteria</taxon>
        <taxon>Pseudomonadati</taxon>
        <taxon>Pseudomonadota</taxon>
        <taxon>Alphaproteobacteria</taxon>
        <taxon>Hyphomicrobiales</taxon>
        <taxon>Ancalomicrobiaceae</taxon>
        <taxon>Siculibacillus</taxon>
    </lineage>
</organism>
<comment type="caution">
    <text evidence="3">The sequence shown here is derived from an EMBL/GenBank/DDBJ whole genome shotgun (WGS) entry which is preliminary data.</text>
</comment>
<evidence type="ECO:0000313" key="4">
    <source>
        <dbReference type="Proteomes" id="UP000292781"/>
    </source>
</evidence>
<dbReference type="RefSeq" id="WP_131307105.1">
    <property type="nucleotide sequence ID" value="NZ_SJFN01000006.1"/>
</dbReference>
<accession>A0A4Q9VUA6</accession>
<feature type="transmembrane region" description="Helical" evidence="1">
    <location>
        <begin position="12"/>
        <end position="31"/>
    </location>
</feature>
<dbReference type="EMBL" id="SJFN01000006">
    <property type="protein sequence ID" value="TBW39752.1"/>
    <property type="molecule type" value="Genomic_DNA"/>
</dbReference>
<feature type="transmembrane region" description="Helical" evidence="1">
    <location>
        <begin position="267"/>
        <end position="291"/>
    </location>
</feature>
<keyword evidence="1" id="KW-0472">Membrane</keyword>
<keyword evidence="4" id="KW-1185">Reference proteome</keyword>
<dbReference type="InterPro" id="IPR002656">
    <property type="entry name" value="Acyl_transf_3_dom"/>
</dbReference>
<feature type="transmembrane region" description="Helical" evidence="1">
    <location>
        <begin position="169"/>
        <end position="190"/>
    </location>
</feature>
<feature type="transmembrane region" description="Helical" evidence="1">
    <location>
        <begin position="238"/>
        <end position="255"/>
    </location>
</feature>
<dbReference type="AlphaFoldDB" id="A0A4Q9VUA6"/>
<feature type="transmembrane region" description="Helical" evidence="1">
    <location>
        <begin position="312"/>
        <end position="331"/>
    </location>
</feature>
<feature type="transmembrane region" description="Helical" evidence="1">
    <location>
        <begin position="210"/>
        <end position="226"/>
    </location>
</feature>
<evidence type="ECO:0000259" key="2">
    <source>
        <dbReference type="Pfam" id="PF01757"/>
    </source>
</evidence>
<dbReference type="GO" id="GO:0016747">
    <property type="term" value="F:acyltransferase activity, transferring groups other than amino-acyl groups"/>
    <property type="evidence" value="ECO:0007669"/>
    <property type="project" value="InterPro"/>
</dbReference>
<feature type="transmembrane region" description="Helical" evidence="1">
    <location>
        <begin position="137"/>
        <end position="157"/>
    </location>
</feature>
<feature type="domain" description="Acyltransferase 3" evidence="2">
    <location>
        <begin position="8"/>
        <end position="351"/>
    </location>
</feature>